<comment type="function">
    <text evidence="12">NDH-1 shuttles electrons from NADH, via FMN and iron-sulfur (Fe-S) centers, to quinones in the respiratory chain. The immediate electron acceptor for the enzyme in this species is believed to be ubiquinone. Couples the redox reaction to proton translocation (for every two electrons transferred, four hydrogen ions are translocated across the cytoplasmic membrane), and thus conserves the redox energy in a proton gradient.</text>
</comment>
<gene>
    <name evidence="12 14" type="primary">nuoI</name>
    <name evidence="14" type="ORF">AMOL_2358</name>
    <name evidence="15" type="ORF">CPU12_07615</name>
</gene>
<dbReference type="GO" id="GO:0005506">
    <property type="term" value="F:iron ion binding"/>
    <property type="evidence" value="ECO:0007669"/>
    <property type="project" value="UniProtKB-UniRule"/>
</dbReference>
<feature type="domain" description="4Fe-4S ferredoxin-type" evidence="13">
    <location>
        <begin position="108"/>
        <end position="137"/>
    </location>
</feature>
<keyword evidence="14" id="KW-0560">Oxidoreductase</keyword>
<keyword evidence="6 12" id="KW-1278">Translocase</keyword>
<comment type="catalytic activity">
    <reaction evidence="12">
        <text>a quinone + NADH + 5 H(+)(in) = a quinol + NAD(+) + 4 H(+)(out)</text>
        <dbReference type="Rhea" id="RHEA:57888"/>
        <dbReference type="ChEBI" id="CHEBI:15378"/>
        <dbReference type="ChEBI" id="CHEBI:24646"/>
        <dbReference type="ChEBI" id="CHEBI:57540"/>
        <dbReference type="ChEBI" id="CHEBI:57945"/>
        <dbReference type="ChEBI" id="CHEBI:132124"/>
    </reaction>
</comment>
<evidence type="ECO:0000256" key="9">
    <source>
        <dbReference type="ARBA" id="ARBA00023027"/>
    </source>
</evidence>
<comment type="subcellular location">
    <subcellularLocation>
        <location evidence="12">Cell membrane</location>
        <topology evidence="12">Peripheral membrane protein</topology>
    </subcellularLocation>
</comment>
<comment type="similarity">
    <text evidence="12">Belongs to the complex I 23 kDa subunit family.</text>
</comment>
<evidence type="ECO:0000256" key="1">
    <source>
        <dbReference type="ARBA" id="ARBA00022475"/>
    </source>
</evidence>
<dbReference type="GO" id="GO:0050136">
    <property type="term" value="F:NADH dehydrogenase (quinone) (non-electrogenic) activity"/>
    <property type="evidence" value="ECO:0007669"/>
    <property type="project" value="UniProtKB-UniRule"/>
</dbReference>
<dbReference type="EMBL" id="NXFY01000010">
    <property type="protein sequence ID" value="PHO17957.1"/>
    <property type="molecule type" value="Genomic_DNA"/>
</dbReference>
<protein>
    <recommendedName>
        <fullName evidence="12">NADH-quinone oxidoreductase subunit I</fullName>
        <ecNumber evidence="12">7.1.1.-</ecNumber>
    </recommendedName>
    <alternativeName>
        <fullName evidence="12">NADH dehydrogenase I subunit I</fullName>
    </alternativeName>
    <alternativeName>
        <fullName evidence="12">NDH-1 subunit I</fullName>
    </alternativeName>
</protein>
<dbReference type="PANTHER" id="PTHR10849">
    <property type="entry name" value="NADH DEHYDROGENASE UBIQUINONE IRON-SULFUR PROTEIN 8, MITOCHONDRIAL"/>
    <property type="match status" value="1"/>
</dbReference>
<keyword evidence="3 12" id="KW-0874">Quinone</keyword>
<evidence type="ECO:0000259" key="13">
    <source>
        <dbReference type="PROSITE" id="PS51379"/>
    </source>
</evidence>
<dbReference type="PROSITE" id="PS51379">
    <property type="entry name" value="4FE4S_FER_2"/>
    <property type="match status" value="2"/>
</dbReference>
<dbReference type="EMBL" id="CP032098">
    <property type="protein sequence ID" value="AXX93300.1"/>
    <property type="molecule type" value="Genomic_DNA"/>
</dbReference>
<sequence>MGIKVVPRHGQSLKDKLYLPAIAGGMKTTFTHFFKNLKDTSNLRTMSYPEVQPNDLNERYRGVHRLTKWSDGSEKCVACYMCATACPAECIFIDAEERFDGVAEKRPKQFKIDLLECVYCGYCVEACPCDAIRMDTGIFSFTGSKREDFVVDKQYLMSNERSKDLNDG</sequence>
<evidence type="ECO:0000256" key="6">
    <source>
        <dbReference type="ARBA" id="ARBA00022967"/>
    </source>
</evidence>
<evidence type="ECO:0000256" key="11">
    <source>
        <dbReference type="ARBA" id="ARBA00023136"/>
    </source>
</evidence>
<dbReference type="GO" id="GO:0005886">
    <property type="term" value="C:plasma membrane"/>
    <property type="evidence" value="ECO:0007669"/>
    <property type="project" value="UniProtKB-SubCell"/>
</dbReference>
<feature type="binding site" evidence="12">
    <location>
        <position position="123"/>
    </location>
    <ligand>
        <name>[4Fe-4S] cluster</name>
        <dbReference type="ChEBI" id="CHEBI:49883"/>
        <label>2</label>
    </ligand>
</feature>
<keyword evidence="11 12" id="KW-0472">Membrane</keyword>
<evidence type="ECO:0000256" key="8">
    <source>
        <dbReference type="ARBA" id="ARBA00023014"/>
    </source>
</evidence>
<dbReference type="PANTHER" id="PTHR10849:SF24">
    <property type="entry name" value="NADH-QUINONE OXIDOREDUCTASE SUBUNIT I 2"/>
    <property type="match status" value="1"/>
</dbReference>
<feature type="binding site" evidence="12">
    <location>
        <position position="127"/>
    </location>
    <ligand>
        <name>[4Fe-4S] cluster</name>
        <dbReference type="ChEBI" id="CHEBI:49883"/>
        <label>1</label>
    </ligand>
</feature>
<accession>A0A2G1DHK0</accession>
<reference evidence="15 16" key="1">
    <citation type="submission" date="2017-09" db="EMBL/GenBank/DDBJ databases">
        <title>Arcobacter canalis sp. nov., a new species isolated from a water canal contaminated with urban sewage.</title>
        <authorList>
            <person name="Perez-Cataluna A."/>
            <person name="Salas-Masso N."/>
            <person name="Figueras M.J."/>
        </authorList>
    </citation>
    <scope>NUCLEOTIDE SEQUENCE [LARGE SCALE GENOMIC DNA]</scope>
    <source>
        <strain evidence="15 16">F98-3</strain>
    </source>
</reference>
<comment type="cofactor">
    <cofactor evidence="12">
        <name>[4Fe-4S] cluster</name>
        <dbReference type="ChEBI" id="CHEBI:49883"/>
    </cofactor>
    <text evidence="12">Binds 2 [4Fe-4S] clusters per subunit.</text>
</comment>
<reference evidence="14 17" key="2">
    <citation type="submission" date="2018-08" db="EMBL/GenBank/DDBJ databases">
        <title>Complete genome of the Arcobacter molluscorum type strain LMG 25693.</title>
        <authorList>
            <person name="Miller W.G."/>
            <person name="Yee E."/>
            <person name="Bono J.L."/>
        </authorList>
    </citation>
    <scope>NUCLEOTIDE SEQUENCE [LARGE SCALE GENOMIC DNA]</scope>
    <source>
        <strain evidence="14 17">CECT 7696</strain>
    </source>
</reference>
<evidence type="ECO:0000256" key="2">
    <source>
        <dbReference type="ARBA" id="ARBA00022485"/>
    </source>
</evidence>
<feature type="binding site" evidence="12">
    <location>
        <position position="76"/>
    </location>
    <ligand>
        <name>[4Fe-4S] cluster</name>
        <dbReference type="ChEBI" id="CHEBI:49883"/>
        <label>1</label>
    </ligand>
</feature>
<evidence type="ECO:0000313" key="15">
    <source>
        <dbReference type="EMBL" id="PHO17957.1"/>
    </source>
</evidence>
<dbReference type="InterPro" id="IPR017900">
    <property type="entry name" value="4Fe4S_Fe_S_CS"/>
</dbReference>
<dbReference type="GO" id="GO:0051539">
    <property type="term" value="F:4 iron, 4 sulfur cluster binding"/>
    <property type="evidence" value="ECO:0007669"/>
    <property type="project" value="UniProtKB-KW"/>
</dbReference>
<dbReference type="KEGG" id="amol:AMOL_2358"/>
<dbReference type="EC" id="7.1.1.-" evidence="12"/>
<dbReference type="Proteomes" id="UP000262712">
    <property type="component" value="Chromosome"/>
</dbReference>
<dbReference type="SUPFAM" id="SSF54862">
    <property type="entry name" value="4Fe-4S ferredoxins"/>
    <property type="match status" value="1"/>
</dbReference>
<evidence type="ECO:0000313" key="16">
    <source>
        <dbReference type="Proteomes" id="UP000221222"/>
    </source>
</evidence>
<evidence type="ECO:0000313" key="17">
    <source>
        <dbReference type="Proteomes" id="UP000262712"/>
    </source>
</evidence>
<dbReference type="HAMAP" id="MF_01351">
    <property type="entry name" value="NDH1_NuoI"/>
    <property type="match status" value="1"/>
</dbReference>
<keyword evidence="10 12" id="KW-0830">Ubiquinone</keyword>
<keyword evidence="2 12" id="KW-0004">4Fe-4S</keyword>
<keyword evidence="16" id="KW-1185">Reference proteome</keyword>
<evidence type="ECO:0000313" key="14">
    <source>
        <dbReference type="EMBL" id="AXX93300.1"/>
    </source>
</evidence>
<dbReference type="RefSeq" id="WP_099342506.1">
    <property type="nucleotide sequence ID" value="NZ_CP032098.1"/>
</dbReference>
<evidence type="ECO:0000256" key="12">
    <source>
        <dbReference type="HAMAP-Rule" id="MF_01351"/>
    </source>
</evidence>
<dbReference type="GO" id="GO:0048038">
    <property type="term" value="F:quinone binding"/>
    <property type="evidence" value="ECO:0007669"/>
    <property type="project" value="UniProtKB-KW"/>
</dbReference>
<evidence type="ECO:0000256" key="10">
    <source>
        <dbReference type="ARBA" id="ARBA00023075"/>
    </source>
</evidence>
<dbReference type="Pfam" id="PF12838">
    <property type="entry name" value="Fer4_7"/>
    <property type="match status" value="1"/>
</dbReference>
<evidence type="ECO:0000256" key="7">
    <source>
        <dbReference type="ARBA" id="ARBA00023004"/>
    </source>
</evidence>
<keyword evidence="9 12" id="KW-0520">NAD</keyword>
<evidence type="ECO:0000256" key="4">
    <source>
        <dbReference type="ARBA" id="ARBA00022723"/>
    </source>
</evidence>
<keyword evidence="1 12" id="KW-1003">Cell membrane</keyword>
<dbReference type="InterPro" id="IPR017896">
    <property type="entry name" value="4Fe4S_Fe-S-bd"/>
</dbReference>
<dbReference type="Gene3D" id="3.30.70.3270">
    <property type="match status" value="1"/>
</dbReference>
<dbReference type="PROSITE" id="PS00198">
    <property type="entry name" value="4FE4S_FER_1"/>
    <property type="match status" value="1"/>
</dbReference>
<name>A0A2G1DHK0_9BACT</name>
<dbReference type="AlphaFoldDB" id="A0A2G1DHK0"/>
<keyword evidence="7 12" id="KW-0408">Iron</keyword>
<feature type="binding site" evidence="12">
    <location>
        <position position="117"/>
    </location>
    <ligand>
        <name>[4Fe-4S] cluster</name>
        <dbReference type="ChEBI" id="CHEBI:49883"/>
        <label>2</label>
    </ligand>
</feature>
<evidence type="ECO:0000256" key="3">
    <source>
        <dbReference type="ARBA" id="ARBA00022719"/>
    </source>
</evidence>
<keyword evidence="8 12" id="KW-0411">Iron-sulfur</keyword>
<feature type="domain" description="4Fe-4S ferredoxin-type" evidence="13">
    <location>
        <begin position="65"/>
        <end position="96"/>
    </location>
</feature>
<feature type="binding site" evidence="12">
    <location>
        <position position="79"/>
    </location>
    <ligand>
        <name>[4Fe-4S] cluster</name>
        <dbReference type="ChEBI" id="CHEBI:49883"/>
        <label>1</label>
    </ligand>
</feature>
<comment type="subunit">
    <text evidence="12">NDH-1 is composed of 14 different subunits. Subunits NuoA, H, J, K, L, M, N constitute the membrane sector of the complex.</text>
</comment>
<organism evidence="15 16">
    <name type="scientific">Malaciobacter molluscorum LMG 25693</name>
    <dbReference type="NCBI Taxonomy" id="870501"/>
    <lineage>
        <taxon>Bacteria</taxon>
        <taxon>Pseudomonadati</taxon>
        <taxon>Campylobacterota</taxon>
        <taxon>Epsilonproteobacteria</taxon>
        <taxon>Campylobacterales</taxon>
        <taxon>Arcobacteraceae</taxon>
        <taxon>Malaciobacter</taxon>
    </lineage>
</organism>
<feature type="binding site" evidence="12">
    <location>
        <position position="120"/>
    </location>
    <ligand>
        <name>[4Fe-4S] cluster</name>
        <dbReference type="ChEBI" id="CHEBI:49883"/>
        <label>2</label>
    </ligand>
</feature>
<dbReference type="InterPro" id="IPR010226">
    <property type="entry name" value="NADH_quinone_OxRdtase_chainI"/>
</dbReference>
<feature type="binding site" evidence="12">
    <location>
        <position position="82"/>
    </location>
    <ligand>
        <name>[4Fe-4S] cluster</name>
        <dbReference type="ChEBI" id="CHEBI:49883"/>
        <label>1</label>
    </ligand>
</feature>
<evidence type="ECO:0000256" key="5">
    <source>
        <dbReference type="ARBA" id="ARBA00022737"/>
    </source>
</evidence>
<proteinExistence type="inferred from homology"/>
<dbReference type="Proteomes" id="UP000221222">
    <property type="component" value="Unassembled WGS sequence"/>
</dbReference>
<feature type="binding site" evidence="12">
    <location>
        <position position="86"/>
    </location>
    <ligand>
        <name>[4Fe-4S] cluster</name>
        <dbReference type="ChEBI" id="CHEBI:49883"/>
        <label>2</label>
    </ligand>
</feature>
<keyword evidence="5" id="KW-0677">Repeat</keyword>
<keyword evidence="4 12" id="KW-0479">Metal-binding</keyword>